<accession>A0A1Q6DSA4</accession>
<dbReference type="InParanoid" id="A0A1Q6DSA4"/>
<protein>
    <submittedName>
        <fullName evidence="2">ACT domain containing protein</fullName>
    </submittedName>
</protein>
<dbReference type="EMBL" id="MSDW01000002">
    <property type="protein sequence ID" value="OKY77260.1"/>
    <property type="molecule type" value="Genomic_DNA"/>
</dbReference>
<feature type="domain" description="ACT" evidence="1">
    <location>
        <begin position="153"/>
        <end position="214"/>
    </location>
</feature>
<reference evidence="2" key="1">
    <citation type="submission" date="2016-12" db="EMBL/GenBank/DDBJ databases">
        <title>Discovery of methanogenic haloarchaea.</title>
        <authorList>
            <person name="Sorokin D.Y."/>
            <person name="Makarova K.S."/>
            <person name="Abbas B."/>
            <person name="Ferrer M."/>
            <person name="Golyshin P.N."/>
        </authorList>
    </citation>
    <scope>NUCLEOTIDE SEQUENCE [LARGE SCALE GENOMIC DNA]</scope>
    <source>
        <strain evidence="2">HMET1</strain>
    </source>
</reference>
<dbReference type="PROSITE" id="PS51671">
    <property type="entry name" value="ACT"/>
    <property type="match status" value="1"/>
</dbReference>
<gene>
    <name evidence="2" type="ORF">BTN85_1908</name>
</gene>
<organism evidence="2 3">
    <name type="scientific">Methanohalarchaeum thermophilum</name>
    <dbReference type="NCBI Taxonomy" id="1903181"/>
    <lineage>
        <taxon>Archaea</taxon>
        <taxon>Methanobacteriati</taxon>
        <taxon>Methanobacteriota</taxon>
        <taxon>Methanonatronarchaeia</taxon>
        <taxon>Methanonatronarchaeales</taxon>
        <taxon>Methanonatronarchaeaceae</taxon>
        <taxon>Candidatus Methanohalarchaeum</taxon>
    </lineage>
</organism>
<keyword evidence="3" id="KW-1185">Reference proteome</keyword>
<evidence type="ECO:0000313" key="2">
    <source>
        <dbReference type="EMBL" id="OKY77260.1"/>
    </source>
</evidence>
<comment type="caution">
    <text evidence="2">The sequence shown here is derived from an EMBL/GenBank/DDBJ whole genome shotgun (WGS) entry which is preliminary data.</text>
</comment>
<evidence type="ECO:0000313" key="3">
    <source>
        <dbReference type="Proteomes" id="UP000185744"/>
    </source>
</evidence>
<proteinExistence type="predicted"/>
<dbReference type="InterPro" id="IPR002912">
    <property type="entry name" value="ACT_dom"/>
</dbReference>
<dbReference type="Proteomes" id="UP000185744">
    <property type="component" value="Unassembled WGS sequence"/>
</dbReference>
<evidence type="ECO:0000259" key="1">
    <source>
        <dbReference type="PROSITE" id="PS51671"/>
    </source>
</evidence>
<sequence length="214" mass="24713">MNNTRRTVEKFIDQDAAIKRDLKRDIINKRALARYIKKKLNITKSIDAVISAIRRYPLDEVEIKDKSFPRDFKLSMKNEIFDLSLSNNPSVHERLSKLPQLIDFSRGETLRIIVGVQSIKVIGDERNLKKINKKFKNENILNQKTNLSEITLTFPKDADERTGIVSRVTNELTLNDINLAEIMSSAPELIIVIKEKDSIKAYKSLTQMKKEELN</sequence>
<dbReference type="STRING" id="1903181.BTN85_1908"/>
<name>A0A1Q6DSA4_METT1</name>
<dbReference type="AlphaFoldDB" id="A0A1Q6DSA4"/>